<accession>A0A0M4CK41</accession>
<proteinExistence type="predicted"/>
<evidence type="ECO:0000313" key="1">
    <source>
        <dbReference type="EMBL" id="ALC06846.1"/>
    </source>
</evidence>
<dbReference type="Proteomes" id="UP000068067">
    <property type="component" value="Chromosome"/>
</dbReference>
<dbReference type="STRING" id="931089.CDES_12510"/>
<evidence type="ECO:0000313" key="2">
    <source>
        <dbReference type="Proteomes" id="UP000068067"/>
    </source>
</evidence>
<reference evidence="1 2" key="1">
    <citation type="submission" date="2014-08" db="EMBL/GenBank/DDBJ databases">
        <title>Complete genome sequence of Corynebacterium deserti GIMN1.010 (=DSM 45689), isolated from desert sand in western China.</title>
        <authorList>
            <person name="Ruckert C."/>
            <person name="Albersmeier A."/>
            <person name="Kalinowski J."/>
        </authorList>
    </citation>
    <scope>NUCLEOTIDE SEQUENCE [LARGE SCALE GENOMIC DNA]</scope>
    <source>
        <strain evidence="1 2">GIMN1.010</strain>
    </source>
</reference>
<dbReference type="EMBL" id="CP009220">
    <property type="protein sequence ID" value="ALC06846.1"/>
    <property type="molecule type" value="Genomic_DNA"/>
</dbReference>
<dbReference type="KEGG" id="cdx:CDES_12510"/>
<dbReference type="PANTHER" id="PTHR32487">
    <property type="entry name" value="3-OXO-DELTA(4,5)-STEROID 5-BETA-REDUCTASE"/>
    <property type="match status" value="1"/>
</dbReference>
<dbReference type="PANTHER" id="PTHR32487:SF0">
    <property type="entry name" value="3-OXO-DELTA(4,5)-STEROID 5-BETA-REDUCTASE"/>
    <property type="match status" value="1"/>
</dbReference>
<protein>
    <submittedName>
        <fullName evidence="1">Uncharacterized protein</fullName>
    </submittedName>
</protein>
<organism evidence="1 2">
    <name type="scientific">Corynebacterium deserti GIMN1.010</name>
    <dbReference type="NCBI Taxonomy" id="931089"/>
    <lineage>
        <taxon>Bacteria</taxon>
        <taxon>Bacillati</taxon>
        <taxon>Actinomycetota</taxon>
        <taxon>Actinomycetes</taxon>
        <taxon>Mycobacteriales</taxon>
        <taxon>Corynebacteriaceae</taxon>
        <taxon>Corynebacterium</taxon>
    </lineage>
</organism>
<dbReference type="OrthoDB" id="4392084at2"/>
<dbReference type="SUPFAM" id="SSF51735">
    <property type="entry name" value="NAD(P)-binding Rossmann-fold domains"/>
    <property type="match status" value="1"/>
</dbReference>
<gene>
    <name evidence="1" type="ORF">CDES_12510</name>
</gene>
<dbReference type="InterPro" id="IPR036291">
    <property type="entry name" value="NAD(P)-bd_dom_sf"/>
</dbReference>
<dbReference type="AlphaFoldDB" id="A0A0M4CK41"/>
<dbReference type="PATRIC" id="fig|931089.4.peg.2528"/>
<dbReference type="Gene3D" id="3.40.50.720">
    <property type="entry name" value="NAD(P)-binding Rossmann-like Domain"/>
    <property type="match status" value="1"/>
</dbReference>
<name>A0A0M4CK41_9CORY</name>
<sequence>MSDAELLARATAWAPAEKEAHGEAFNLTNGDVIRWRHMFEAIAKHCGLEIEEPQPVTLTEQMPLFAELWDEIVKKYGLRQTSWLTLVDWNFGDAILVATSDNVSSTIKVRQAGFDGCYDTIDRTLELLDDLGEAHIIPKLKG</sequence>
<keyword evidence="2" id="KW-1185">Reference proteome</keyword>
<dbReference type="RefSeq" id="WP_053545742.1">
    <property type="nucleotide sequence ID" value="NZ_CP009220.1"/>
</dbReference>